<dbReference type="AlphaFoldDB" id="A0A2P5B201"/>
<dbReference type="PANTHER" id="PTHR13453:SF7">
    <property type="entry name" value="KAT8 REGULATORY NSL COMPLEX SUBUNIT 2"/>
    <property type="match status" value="1"/>
</dbReference>
<dbReference type="EMBL" id="JXTC01000626">
    <property type="protein sequence ID" value="PON42812.1"/>
    <property type="molecule type" value="Genomic_DNA"/>
</dbReference>
<evidence type="ECO:0000313" key="5">
    <source>
        <dbReference type="EMBL" id="PON42812.1"/>
    </source>
</evidence>
<dbReference type="GO" id="GO:0005634">
    <property type="term" value="C:nucleus"/>
    <property type="evidence" value="ECO:0007669"/>
    <property type="project" value="UniProtKB-SubCell"/>
</dbReference>
<dbReference type="PANTHER" id="PTHR13453">
    <property type="entry name" value="KAT8 REGULATORY NSL COMPLEX SUBUNIT 2"/>
    <property type="match status" value="1"/>
</dbReference>
<evidence type="ECO:0000256" key="3">
    <source>
        <dbReference type="SAM" id="MobiDB-lite"/>
    </source>
</evidence>
<protein>
    <submittedName>
        <fullName evidence="5">KAT8 regulatory NSL complex subunit</fullName>
    </submittedName>
</protein>
<dbReference type="Pfam" id="PF13891">
    <property type="entry name" value="zf-C3HC3H_KANSL2"/>
    <property type="match status" value="1"/>
</dbReference>
<feature type="domain" description="KANL2-like probable zinc-finger" evidence="4">
    <location>
        <begin position="118"/>
        <end position="181"/>
    </location>
</feature>
<sequence>MAECPPESPSSPSPSSPMTIDGSDRDSALANSEWLSRREVLERRSRRVKQLARLYRHHYWALMEDLKAKHREYYWTYGKSPFKEDEAAPPANGTDGYGENGRLGFGSGGGNGDDIRRCQVANCKAKAMALTKFCHAHILSDPHQKLYKGCTHVIKSMQSGPLLCCKPILRTTVPSLCPTHFQKNEKCLIRDLRKAGLNVSSLSNLAPKLHVIVAEYVCQIQTRRRAIRKASVAKVEPK</sequence>
<keyword evidence="6" id="KW-1185">Reference proteome</keyword>
<evidence type="ECO:0000313" key="6">
    <source>
        <dbReference type="Proteomes" id="UP000237000"/>
    </source>
</evidence>
<proteinExistence type="predicted"/>
<name>A0A2P5B201_TREOI</name>
<dbReference type="GO" id="GO:0044545">
    <property type="term" value="C:NSL complex"/>
    <property type="evidence" value="ECO:0007669"/>
    <property type="project" value="TreeGrafter"/>
</dbReference>
<evidence type="ECO:0000259" key="4">
    <source>
        <dbReference type="Pfam" id="PF13891"/>
    </source>
</evidence>
<accession>A0A2P5B201</accession>
<comment type="caution">
    <text evidence="5">The sequence shown here is derived from an EMBL/GenBank/DDBJ whole genome shotgun (WGS) entry which is preliminary data.</text>
</comment>
<dbReference type="InParanoid" id="A0A2P5B201"/>
<dbReference type="OrthoDB" id="677315at2759"/>
<keyword evidence="2" id="KW-0539">Nucleus</keyword>
<dbReference type="InterPro" id="IPR025927">
    <property type="entry name" value="Znf_KANL2-like"/>
</dbReference>
<dbReference type="InterPro" id="IPR026316">
    <property type="entry name" value="NSL2"/>
</dbReference>
<dbReference type="Proteomes" id="UP000237000">
    <property type="component" value="Unassembled WGS sequence"/>
</dbReference>
<organism evidence="5 6">
    <name type="scientific">Trema orientale</name>
    <name type="common">Charcoal tree</name>
    <name type="synonym">Celtis orientalis</name>
    <dbReference type="NCBI Taxonomy" id="63057"/>
    <lineage>
        <taxon>Eukaryota</taxon>
        <taxon>Viridiplantae</taxon>
        <taxon>Streptophyta</taxon>
        <taxon>Embryophyta</taxon>
        <taxon>Tracheophyta</taxon>
        <taxon>Spermatophyta</taxon>
        <taxon>Magnoliopsida</taxon>
        <taxon>eudicotyledons</taxon>
        <taxon>Gunneridae</taxon>
        <taxon>Pentapetalae</taxon>
        <taxon>rosids</taxon>
        <taxon>fabids</taxon>
        <taxon>Rosales</taxon>
        <taxon>Cannabaceae</taxon>
        <taxon>Trema</taxon>
    </lineage>
</organism>
<evidence type="ECO:0000256" key="2">
    <source>
        <dbReference type="ARBA" id="ARBA00023242"/>
    </source>
</evidence>
<comment type="subcellular location">
    <subcellularLocation>
        <location evidence="1">Nucleus</location>
    </subcellularLocation>
</comment>
<feature type="region of interest" description="Disordered" evidence="3">
    <location>
        <begin position="1"/>
        <end position="29"/>
    </location>
</feature>
<gene>
    <name evidence="5" type="ORF">TorRG33x02_335020</name>
</gene>
<evidence type="ECO:0000256" key="1">
    <source>
        <dbReference type="ARBA" id="ARBA00004123"/>
    </source>
</evidence>
<feature type="compositionally biased region" description="Pro residues" evidence="3">
    <location>
        <begin position="1"/>
        <end position="15"/>
    </location>
</feature>
<reference evidence="6" key="1">
    <citation type="submission" date="2016-06" db="EMBL/GenBank/DDBJ databases">
        <title>Parallel loss of symbiosis genes in relatives of nitrogen-fixing non-legume Parasponia.</title>
        <authorList>
            <person name="Van Velzen R."/>
            <person name="Holmer R."/>
            <person name="Bu F."/>
            <person name="Rutten L."/>
            <person name="Van Zeijl A."/>
            <person name="Liu W."/>
            <person name="Santuari L."/>
            <person name="Cao Q."/>
            <person name="Sharma T."/>
            <person name="Shen D."/>
            <person name="Roswanjaya Y."/>
            <person name="Wardhani T."/>
            <person name="Kalhor M.S."/>
            <person name="Jansen J."/>
            <person name="Van den Hoogen J."/>
            <person name="Gungor B."/>
            <person name="Hartog M."/>
            <person name="Hontelez J."/>
            <person name="Verver J."/>
            <person name="Yang W.-C."/>
            <person name="Schijlen E."/>
            <person name="Repin R."/>
            <person name="Schilthuizen M."/>
            <person name="Schranz E."/>
            <person name="Heidstra R."/>
            <person name="Miyata K."/>
            <person name="Fedorova E."/>
            <person name="Kohlen W."/>
            <person name="Bisseling T."/>
            <person name="Smit S."/>
            <person name="Geurts R."/>
        </authorList>
    </citation>
    <scope>NUCLEOTIDE SEQUENCE [LARGE SCALE GENOMIC DNA]</scope>
    <source>
        <strain evidence="6">cv. RG33-2</strain>
    </source>
</reference>